<dbReference type="InterPro" id="IPR002317">
    <property type="entry name" value="Ser-tRNA-ligase_type_1"/>
</dbReference>
<dbReference type="SUPFAM" id="SSF46589">
    <property type="entry name" value="tRNA-binding arm"/>
    <property type="match status" value="1"/>
</dbReference>
<keyword evidence="20" id="KW-1185">Reference proteome</keyword>
<feature type="binding site" evidence="15">
    <location>
        <position position="231"/>
    </location>
    <ligand>
        <name>L-serine</name>
        <dbReference type="ChEBI" id="CHEBI:33384"/>
    </ligand>
</feature>
<feature type="binding site" evidence="16">
    <location>
        <begin position="261"/>
        <end position="263"/>
    </location>
    <ligand>
        <name>ATP</name>
        <dbReference type="ChEBI" id="CHEBI:30616"/>
    </ligand>
</feature>
<organism evidence="19 20">
    <name type="scientific">Paenibacillus apis</name>
    <dbReference type="NCBI Taxonomy" id="1792174"/>
    <lineage>
        <taxon>Bacteria</taxon>
        <taxon>Bacillati</taxon>
        <taxon>Bacillota</taxon>
        <taxon>Bacilli</taxon>
        <taxon>Bacillales</taxon>
        <taxon>Paenibacillaceae</taxon>
        <taxon>Paenibacillus</taxon>
    </lineage>
</organism>
<dbReference type="PANTHER" id="PTHR43697:SF1">
    <property type="entry name" value="SERINE--TRNA LIGASE"/>
    <property type="match status" value="1"/>
</dbReference>
<keyword evidence="7" id="KW-0547">Nucleotide-binding</keyword>
<keyword evidence="17" id="KW-0175">Coiled coil</keyword>
<evidence type="ECO:0000256" key="3">
    <source>
        <dbReference type="ARBA" id="ARBA00010728"/>
    </source>
</evidence>
<evidence type="ECO:0000313" key="19">
    <source>
        <dbReference type="EMBL" id="GIO44159.1"/>
    </source>
</evidence>
<dbReference type="InterPro" id="IPR006195">
    <property type="entry name" value="aa-tRNA-synth_II"/>
</dbReference>
<comment type="caution">
    <text evidence="19">The sequence shown here is derived from an EMBL/GenBank/DDBJ whole genome shotgun (WGS) entry which is preliminary data.</text>
</comment>
<dbReference type="InterPro" id="IPR045864">
    <property type="entry name" value="aa-tRNA-synth_II/BPL/LPL"/>
</dbReference>
<feature type="coiled-coil region" evidence="17">
    <location>
        <begin position="67"/>
        <end position="100"/>
    </location>
</feature>
<comment type="pathway">
    <text evidence="2">Aminoacyl-tRNA biosynthesis; selenocysteinyl-tRNA(Sec) biosynthesis; L-seryl-tRNA(Sec) from L-serine and tRNA(Sec): step 1/1.</text>
</comment>
<evidence type="ECO:0000256" key="16">
    <source>
        <dbReference type="PIRSR" id="PIRSR001529-2"/>
    </source>
</evidence>
<dbReference type="GO" id="GO:0005524">
    <property type="term" value="F:ATP binding"/>
    <property type="evidence" value="ECO:0007669"/>
    <property type="project" value="UniProtKB-KW"/>
</dbReference>
<dbReference type="EMBL" id="BORS01000015">
    <property type="protein sequence ID" value="GIO44159.1"/>
    <property type="molecule type" value="Genomic_DNA"/>
</dbReference>
<name>A0A919Y5H9_9BACL</name>
<comment type="catalytic activity">
    <reaction evidence="13">
        <text>tRNA(Ser) + L-serine + ATP = L-seryl-tRNA(Ser) + AMP + diphosphate + H(+)</text>
        <dbReference type="Rhea" id="RHEA:12292"/>
        <dbReference type="Rhea" id="RHEA-COMP:9669"/>
        <dbReference type="Rhea" id="RHEA-COMP:9703"/>
        <dbReference type="ChEBI" id="CHEBI:15378"/>
        <dbReference type="ChEBI" id="CHEBI:30616"/>
        <dbReference type="ChEBI" id="CHEBI:33019"/>
        <dbReference type="ChEBI" id="CHEBI:33384"/>
        <dbReference type="ChEBI" id="CHEBI:78442"/>
        <dbReference type="ChEBI" id="CHEBI:78533"/>
        <dbReference type="ChEBI" id="CHEBI:456215"/>
        <dbReference type="EC" id="6.1.1.11"/>
    </reaction>
</comment>
<evidence type="ECO:0000256" key="6">
    <source>
        <dbReference type="ARBA" id="ARBA00022598"/>
    </source>
</evidence>
<feature type="binding site" evidence="15">
    <location>
        <position position="383"/>
    </location>
    <ligand>
        <name>L-serine</name>
        <dbReference type="ChEBI" id="CHEBI:33384"/>
    </ligand>
</feature>
<dbReference type="RefSeq" id="WP_301629720.1">
    <property type="nucleotide sequence ID" value="NZ_BORS01000015.1"/>
</dbReference>
<evidence type="ECO:0000256" key="9">
    <source>
        <dbReference type="ARBA" id="ARBA00022917"/>
    </source>
</evidence>
<evidence type="ECO:0000256" key="12">
    <source>
        <dbReference type="ARBA" id="ARBA00047929"/>
    </source>
</evidence>
<keyword evidence="9" id="KW-0648">Protein biosynthesis</keyword>
<dbReference type="GO" id="GO:0004828">
    <property type="term" value="F:serine-tRNA ligase activity"/>
    <property type="evidence" value="ECO:0007669"/>
    <property type="project" value="UniProtKB-UniRule"/>
</dbReference>
<dbReference type="CDD" id="cd00770">
    <property type="entry name" value="SerRS_core"/>
    <property type="match status" value="1"/>
</dbReference>
<dbReference type="InterPro" id="IPR042103">
    <property type="entry name" value="SerRS_1_N_sf"/>
</dbReference>
<dbReference type="NCBIfam" id="TIGR00414">
    <property type="entry name" value="serS"/>
    <property type="match status" value="1"/>
</dbReference>
<dbReference type="InterPro" id="IPR033729">
    <property type="entry name" value="SerRS_core"/>
</dbReference>
<dbReference type="Gene3D" id="1.10.287.40">
    <property type="entry name" value="Serine-tRNA synthetase, tRNA binding domain"/>
    <property type="match status" value="1"/>
</dbReference>
<proteinExistence type="inferred from homology"/>
<dbReference type="Gene3D" id="3.30.930.10">
    <property type="entry name" value="Bira Bifunctional Protein, Domain 2"/>
    <property type="match status" value="1"/>
</dbReference>
<comment type="subcellular location">
    <subcellularLocation>
        <location evidence="1">Cytoplasm</location>
    </subcellularLocation>
</comment>
<evidence type="ECO:0000256" key="11">
    <source>
        <dbReference type="ARBA" id="ARBA00039158"/>
    </source>
</evidence>
<evidence type="ECO:0000256" key="5">
    <source>
        <dbReference type="ARBA" id="ARBA00022490"/>
    </source>
</evidence>
<keyword evidence="8 16" id="KW-0067">ATP-binding</keyword>
<accession>A0A919Y5H9</accession>
<comment type="catalytic activity">
    <reaction evidence="12">
        <text>tRNA(Sec) + L-serine + ATP = L-seryl-tRNA(Sec) + AMP + diphosphate + H(+)</text>
        <dbReference type="Rhea" id="RHEA:42580"/>
        <dbReference type="Rhea" id="RHEA-COMP:9742"/>
        <dbReference type="Rhea" id="RHEA-COMP:10128"/>
        <dbReference type="ChEBI" id="CHEBI:15378"/>
        <dbReference type="ChEBI" id="CHEBI:30616"/>
        <dbReference type="ChEBI" id="CHEBI:33019"/>
        <dbReference type="ChEBI" id="CHEBI:33384"/>
        <dbReference type="ChEBI" id="CHEBI:78442"/>
        <dbReference type="ChEBI" id="CHEBI:78533"/>
        <dbReference type="ChEBI" id="CHEBI:456215"/>
        <dbReference type="EC" id="6.1.1.11"/>
    </reaction>
</comment>
<feature type="binding site" evidence="15">
    <location>
        <position position="261"/>
    </location>
    <ligand>
        <name>L-serine</name>
        <dbReference type="ChEBI" id="CHEBI:33384"/>
    </ligand>
</feature>
<evidence type="ECO:0000259" key="18">
    <source>
        <dbReference type="PROSITE" id="PS50862"/>
    </source>
</evidence>
<feature type="site" description="Important for serine binding" evidence="15">
    <location>
        <position position="385"/>
    </location>
</feature>
<dbReference type="Pfam" id="PF02403">
    <property type="entry name" value="Seryl_tRNA_N"/>
    <property type="match status" value="1"/>
</dbReference>
<evidence type="ECO:0000256" key="13">
    <source>
        <dbReference type="ARBA" id="ARBA00048823"/>
    </source>
</evidence>
<dbReference type="InterPro" id="IPR002314">
    <property type="entry name" value="aa-tRNA-synt_IIb"/>
</dbReference>
<sequence length="428" mass="48714">MLDIRWIRQHPEQVQEIAEAKGIEVSIAELLSWDDKRLTLLQETELLRQERNQLTPRIHKLLQQGEAASAEALRQDVKELNEKLSRAEELLHEAEEEYRRRMACVPNIVSPDTPKGRSDRDNLELKRVGEPPAFDFKPKDHVALGELHQLIDIPRGVKTAGSRNYYLTGTGALLHRAVQQLAVDVLLEDGFTLMDVPLMVRTEAMMNTGFFPLGQDQSFQMTERDRWLAGTSEVPLVSYYDQEIIDVSSPVKLAAASLCFRSEVGSAGRDVHGLYRVHQFAKVEQVVLCRNDPEESEQLFQEVTANAERILQLLELPYRVMAVCTGDMSQKTYKQVDIETWMPGRQAYGETHSSSQLLDFQARRSNIRFRDGEGKLHYCYTMNNTAVASPRILIPLLENHQEADGSIRIPAALRKYMNGMERLTAATE</sequence>
<dbReference type="Proteomes" id="UP000678895">
    <property type="component" value="Unassembled WGS sequence"/>
</dbReference>
<keyword evidence="6 19" id="KW-0436">Ligase</keyword>
<dbReference type="AlphaFoldDB" id="A0A919Y5H9"/>
<evidence type="ECO:0000313" key="20">
    <source>
        <dbReference type="Proteomes" id="UP000678895"/>
    </source>
</evidence>
<dbReference type="PRINTS" id="PR00981">
    <property type="entry name" value="TRNASYNTHSER"/>
</dbReference>
<dbReference type="SUPFAM" id="SSF55681">
    <property type="entry name" value="Class II aaRS and biotin synthetases"/>
    <property type="match status" value="1"/>
</dbReference>
<evidence type="ECO:0000256" key="1">
    <source>
        <dbReference type="ARBA" id="ARBA00004496"/>
    </source>
</evidence>
<evidence type="ECO:0000256" key="8">
    <source>
        <dbReference type="ARBA" id="ARBA00022840"/>
    </source>
</evidence>
<reference evidence="19" key="1">
    <citation type="submission" date="2021-03" db="EMBL/GenBank/DDBJ databases">
        <title>Antimicrobial resistance genes in bacteria isolated from Japanese honey, and their potential for conferring macrolide and lincosamide resistance in the American foulbrood pathogen Paenibacillus larvae.</title>
        <authorList>
            <person name="Okamoto M."/>
            <person name="Kumagai M."/>
            <person name="Kanamori H."/>
            <person name="Takamatsu D."/>
        </authorList>
    </citation>
    <scope>NUCLEOTIDE SEQUENCE</scope>
    <source>
        <strain evidence="19">J41TS4</strain>
    </source>
</reference>
<dbReference type="EC" id="6.1.1.11" evidence="4 14"/>
<evidence type="ECO:0000256" key="17">
    <source>
        <dbReference type="SAM" id="Coils"/>
    </source>
</evidence>
<dbReference type="InterPro" id="IPR010978">
    <property type="entry name" value="tRNA-bd_arm"/>
</dbReference>
<dbReference type="GO" id="GO:0140096">
    <property type="term" value="F:catalytic activity, acting on a protein"/>
    <property type="evidence" value="ECO:0007669"/>
    <property type="project" value="UniProtKB-ARBA"/>
</dbReference>
<keyword evidence="10" id="KW-0030">Aminoacyl-tRNA synthetase</keyword>
<dbReference type="InterPro" id="IPR015866">
    <property type="entry name" value="Ser-tRNA-synth_1_N"/>
</dbReference>
<keyword evidence="5" id="KW-0963">Cytoplasm</keyword>
<comment type="similarity">
    <text evidence="3">Belongs to the class-II aminoacyl-tRNA synthetase family. Type-1 seryl-tRNA synthetase subfamily.</text>
</comment>
<dbReference type="PROSITE" id="PS50862">
    <property type="entry name" value="AA_TRNA_LIGASE_II"/>
    <property type="match status" value="1"/>
</dbReference>
<evidence type="ECO:0000256" key="15">
    <source>
        <dbReference type="PIRSR" id="PIRSR001529-1"/>
    </source>
</evidence>
<dbReference type="GO" id="GO:0005737">
    <property type="term" value="C:cytoplasm"/>
    <property type="evidence" value="ECO:0007669"/>
    <property type="project" value="UniProtKB-SubCell"/>
</dbReference>
<evidence type="ECO:0000256" key="10">
    <source>
        <dbReference type="ARBA" id="ARBA00023146"/>
    </source>
</evidence>
<evidence type="ECO:0000256" key="2">
    <source>
        <dbReference type="ARBA" id="ARBA00005045"/>
    </source>
</evidence>
<evidence type="ECO:0000256" key="4">
    <source>
        <dbReference type="ARBA" id="ARBA00012840"/>
    </source>
</evidence>
<dbReference type="PIRSF" id="PIRSF001529">
    <property type="entry name" value="Ser-tRNA-synth_IIa"/>
    <property type="match status" value="1"/>
</dbReference>
<protein>
    <recommendedName>
        <fullName evidence="11 14">Serine--tRNA ligase</fullName>
        <ecNumber evidence="4 14">6.1.1.11</ecNumber>
    </recommendedName>
</protein>
<dbReference type="GO" id="GO:0016740">
    <property type="term" value="F:transferase activity"/>
    <property type="evidence" value="ECO:0007669"/>
    <property type="project" value="UniProtKB-ARBA"/>
</dbReference>
<feature type="domain" description="Aminoacyl-transfer RNA synthetases class-II family profile" evidence="18">
    <location>
        <begin position="140"/>
        <end position="410"/>
    </location>
</feature>
<evidence type="ECO:0000256" key="14">
    <source>
        <dbReference type="NCBIfam" id="TIGR00414"/>
    </source>
</evidence>
<gene>
    <name evidence="19" type="primary">serS_1</name>
    <name evidence="19" type="ORF">J41TS4_39170</name>
</gene>
<dbReference type="GO" id="GO:0006434">
    <property type="term" value="P:seryl-tRNA aminoacylation"/>
    <property type="evidence" value="ECO:0007669"/>
    <property type="project" value="UniProtKB-UniRule"/>
</dbReference>
<dbReference type="PANTHER" id="PTHR43697">
    <property type="entry name" value="SERYL-TRNA SYNTHETASE"/>
    <property type="match status" value="1"/>
</dbReference>
<evidence type="ECO:0000256" key="7">
    <source>
        <dbReference type="ARBA" id="ARBA00022741"/>
    </source>
</evidence>
<dbReference type="Pfam" id="PF00587">
    <property type="entry name" value="tRNA-synt_2b"/>
    <property type="match status" value="1"/>
</dbReference>
<feature type="binding site" evidence="16">
    <location>
        <begin position="350"/>
        <end position="353"/>
    </location>
    <ligand>
        <name>ATP</name>
        <dbReference type="ChEBI" id="CHEBI:30616"/>
    </ligand>
</feature>
<feature type="binding site" evidence="16">
    <location>
        <begin position="277"/>
        <end position="280"/>
    </location>
    <ligand>
        <name>ATP</name>
        <dbReference type="ChEBI" id="CHEBI:30616"/>
    </ligand>
</feature>
<feature type="binding site" evidence="15">
    <location>
        <position position="284"/>
    </location>
    <ligand>
        <name>L-serine</name>
        <dbReference type="ChEBI" id="CHEBI:33384"/>
    </ligand>
</feature>